<protein>
    <submittedName>
        <fullName evidence="7">Gamma interferon inducible lysosomal thiol reductase GILT</fullName>
    </submittedName>
</protein>
<keyword evidence="6" id="KW-1133">Transmembrane helix</keyword>
<name>A0A5M8PK23_9LECA</name>
<evidence type="ECO:0000256" key="2">
    <source>
        <dbReference type="ARBA" id="ARBA00005679"/>
    </source>
</evidence>
<comment type="subcellular location">
    <subcellularLocation>
        <location evidence="1">Secreted</location>
    </subcellularLocation>
</comment>
<reference evidence="7 8" key="1">
    <citation type="submission" date="2019-09" db="EMBL/GenBank/DDBJ databases">
        <title>The hologenome of the rock-dwelling lichen Lasallia pustulata.</title>
        <authorList>
            <person name="Greshake Tzovaras B."/>
            <person name="Segers F."/>
            <person name="Bicker A."/>
            <person name="Dal Grande F."/>
            <person name="Otte J."/>
            <person name="Hankeln T."/>
            <person name="Schmitt I."/>
            <person name="Ebersberger I."/>
        </authorList>
    </citation>
    <scope>NUCLEOTIDE SEQUENCE [LARGE SCALE GENOMIC DNA]</scope>
    <source>
        <strain evidence="7">A1-1</strain>
    </source>
</reference>
<evidence type="ECO:0000256" key="4">
    <source>
        <dbReference type="ARBA" id="ARBA00022729"/>
    </source>
</evidence>
<keyword evidence="6" id="KW-0472">Membrane</keyword>
<dbReference type="PANTHER" id="PTHR13234:SF8">
    <property type="entry name" value="GAMMA-INTERFERON-INDUCIBLE LYSOSOMAL THIOL REDUCTASE"/>
    <property type="match status" value="1"/>
</dbReference>
<dbReference type="InterPro" id="IPR004911">
    <property type="entry name" value="Interferon-induced_GILT"/>
</dbReference>
<dbReference type="Proteomes" id="UP000324767">
    <property type="component" value="Unassembled WGS sequence"/>
</dbReference>
<dbReference type="Pfam" id="PF03227">
    <property type="entry name" value="GILT"/>
    <property type="match status" value="1"/>
</dbReference>
<keyword evidence="4" id="KW-0732">Signal</keyword>
<comment type="caution">
    <text evidence="7">The sequence shown here is derived from an EMBL/GenBank/DDBJ whole genome shotgun (WGS) entry which is preliminary data.</text>
</comment>
<dbReference type="OrthoDB" id="958254at2759"/>
<evidence type="ECO:0000313" key="8">
    <source>
        <dbReference type="Proteomes" id="UP000324767"/>
    </source>
</evidence>
<evidence type="ECO:0000256" key="6">
    <source>
        <dbReference type="SAM" id="Phobius"/>
    </source>
</evidence>
<evidence type="ECO:0000256" key="3">
    <source>
        <dbReference type="ARBA" id="ARBA00022525"/>
    </source>
</evidence>
<keyword evidence="3" id="KW-0964">Secreted</keyword>
<evidence type="ECO:0000256" key="5">
    <source>
        <dbReference type="ARBA" id="ARBA00023180"/>
    </source>
</evidence>
<dbReference type="AlphaFoldDB" id="A0A5M8PK23"/>
<organism evidence="7 8">
    <name type="scientific">Lasallia pustulata</name>
    <dbReference type="NCBI Taxonomy" id="136370"/>
    <lineage>
        <taxon>Eukaryota</taxon>
        <taxon>Fungi</taxon>
        <taxon>Dikarya</taxon>
        <taxon>Ascomycota</taxon>
        <taxon>Pezizomycotina</taxon>
        <taxon>Lecanoromycetes</taxon>
        <taxon>OSLEUM clade</taxon>
        <taxon>Umbilicariomycetidae</taxon>
        <taxon>Umbilicariales</taxon>
        <taxon>Umbilicariaceae</taxon>
        <taxon>Lasallia</taxon>
    </lineage>
</organism>
<gene>
    <name evidence="7" type="ORF">FRX48_06838</name>
</gene>
<feature type="transmembrane region" description="Helical" evidence="6">
    <location>
        <begin position="28"/>
        <end position="50"/>
    </location>
</feature>
<dbReference type="GO" id="GO:0016671">
    <property type="term" value="F:oxidoreductase activity, acting on a sulfur group of donors, disulfide as acceptor"/>
    <property type="evidence" value="ECO:0007669"/>
    <property type="project" value="InterPro"/>
</dbReference>
<keyword evidence="5" id="KW-0325">Glycoprotein</keyword>
<dbReference type="EMBL" id="VXIT01000011">
    <property type="protein sequence ID" value="KAA6409285.1"/>
    <property type="molecule type" value="Genomic_DNA"/>
</dbReference>
<evidence type="ECO:0000313" key="7">
    <source>
        <dbReference type="EMBL" id="KAA6409285.1"/>
    </source>
</evidence>
<dbReference type="GO" id="GO:0005576">
    <property type="term" value="C:extracellular region"/>
    <property type="evidence" value="ECO:0007669"/>
    <property type="project" value="UniProtKB-SubCell"/>
</dbReference>
<keyword evidence="6" id="KW-0812">Transmembrane</keyword>
<proteinExistence type="inferred from homology"/>
<comment type="similarity">
    <text evidence="2">Belongs to the GILT family.</text>
</comment>
<sequence length="264" mass="28932">MDEKRHSDASSNPSTTMLVPRTLSRRRFLSAVGLTCLFVLIFSSFCGYPSSLLGHQKPHKEDHEPSSPQSTSNKTTRIPLEAHLMSKCPDARSCLRELVVPAMEKIADKVDFKLSYIGSIDANSDSVSCMHGPTECLGNMLSLCAQTLYANYTKISLGFTTCMVSSYHDIPKRDLVESCALEHGVDFDKLNGCVSDEGTGMDLLRDSIERSKEAGVVYSCTVRLDGKVRCIRDGGEWKDCEGGSSVGDLVRDVEEAYAKRAGNN</sequence>
<evidence type="ECO:0000256" key="1">
    <source>
        <dbReference type="ARBA" id="ARBA00004613"/>
    </source>
</evidence>
<dbReference type="PANTHER" id="PTHR13234">
    <property type="entry name" value="GAMMA-INTERFERON INDUCIBLE LYSOSOMAL THIOL REDUCTASE GILT"/>
    <property type="match status" value="1"/>
</dbReference>
<accession>A0A5M8PK23</accession>